<dbReference type="Gene3D" id="2.40.10.170">
    <property type="match status" value="1"/>
</dbReference>
<dbReference type="CDD" id="cd17991">
    <property type="entry name" value="DEXHc_TRCF"/>
    <property type="match status" value="1"/>
</dbReference>
<dbReference type="SUPFAM" id="SSF143517">
    <property type="entry name" value="TRCF domain-like"/>
    <property type="match status" value="1"/>
</dbReference>
<dbReference type="InterPro" id="IPR047112">
    <property type="entry name" value="RecG/Mfd"/>
</dbReference>
<keyword evidence="4 11" id="KW-0378">Hydrolase</keyword>
<dbReference type="SUPFAM" id="SSF141259">
    <property type="entry name" value="CarD-like"/>
    <property type="match status" value="1"/>
</dbReference>
<evidence type="ECO:0000259" key="10">
    <source>
        <dbReference type="PROSITE" id="PS51194"/>
    </source>
</evidence>
<name>A0A451D5R3_9GAMM</name>
<dbReference type="InterPro" id="IPR003711">
    <property type="entry name" value="CarD-like/TRCF_RID"/>
</dbReference>
<dbReference type="Pfam" id="PF00270">
    <property type="entry name" value="DEAD"/>
    <property type="match status" value="1"/>
</dbReference>
<dbReference type="InterPro" id="IPR001650">
    <property type="entry name" value="Helicase_C-like"/>
</dbReference>
<dbReference type="SUPFAM" id="SSF52540">
    <property type="entry name" value="P-loop containing nucleoside triphosphate hydrolases"/>
    <property type="match status" value="2"/>
</dbReference>
<keyword evidence="6" id="KW-0067">ATP-binding</keyword>
<evidence type="ECO:0000256" key="7">
    <source>
        <dbReference type="ARBA" id="ARBA00023125"/>
    </source>
</evidence>
<dbReference type="InterPro" id="IPR005118">
    <property type="entry name" value="TRCF_C"/>
</dbReference>
<accession>A0A451D5R3</accession>
<dbReference type="AlphaFoldDB" id="A0A451D5R3"/>
<dbReference type="Pfam" id="PF00271">
    <property type="entry name" value="Helicase_C"/>
    <property type="match status" value="1"/>
</dbReference>
<dbReference type="Gene3D" id="3.40.50.300">
    <property type="entry name" value="P-loop containing nucleotide triphosphate hydrolases"/>
    <property type="match status" value="2"/>
</dbReference>
<dbReference type="GO" id="GO:0003678">
    <property type="term" value="F:DNA helicase activity"/>
    <property type="evidence" value="ECO:0007669"/>
    <property type="project" value="TreeGrafter"/>
</dbReference>
<reference evidence="11 12" key="1">
    <citation type="submission" date="2019-02" db="EMBL/GenBank/DDBJ databases">
        <authorList>
            <person name="Manzano-Marin A."/>
            <person name="Manzano-Marin A."/>
        </authorList>
    </citation>
    <scope>NUCLEOTIDE SEQUENCE [LARGE SCALE GENOMIC DNA]</scope>
    <source>
        <strain evidence="11 12">BuCikochiana</strain>
    </source>
</reference>
<dbReference type="SMART" id="SM00490">
    <property type="entry name" value="HELICc"/>
    <property type="match status" value="1"/>
</dbReference>
<protein>
    <submittedName>
        <fullName evidence="11">Transcription-repair-coupling factor, partial</fullName>
        <ecNumber evidence="11">3.6.4.-</ecNumber>
    </submittedName>
</protein>
<keyword evidence="3" id="KW-0227">DNA damage</keyword>
<sequence>MKHFTAIKDKKNNFSELTSTTKIFHKNQLVVHVKYGIGRYIGLCTLNTNGVIAEYCILMYADQAKLYVPVTSIDLIYSYNPITSSEVPLHTLSSKKWLLERNKTKKKIYDVAVQLIDNRSHRILRKGFSFKKNILQYENFCNQCSYLITDDQKKSVQEIISDMMKPVPMDRLLCGDVGFGKTEIAMRAAFIALDNHKQVALLVPTTLLAQQHYKTFKNRFSKYSYNINTYSRFTSTKKELLIKYKIKNGQINILIGTHKILSKNLIWKNLGLLIIDEEHRFGVHHKEIIKRLYINIDVLTLTATPIPRTLHMSSLGIRDLSIISTPPKKRLTIKTFVQKFNSKTVRKAVLKELKRGGQIYYIYNKIKNIEYKKKYLSKLIPEARIQISHGKMHRKDLYNIMCDFLKKSFDILLSTTIIDTGIHISNVNTMIIEHADQFGLSQLHQLRGRIGRSTRQAYAFFFISNRIKINKKAEKRLNLIKSFTSLGAGFILSTYDSEIRGVGELLGKNQSGHINTIGIELYKKFLNNAINTITKNKDTTALSELHLNNMHVDIQLHVSAILPESYINDINIRLMFYKKISRINNNKKLKAVKNKIYHLFGKLPKYAENLFLLTIIKIMSSKIGIKKIQFSFTKIYIFFYKKNILNINWLYEKIIKNPQYWKLSTDKLSYSKSFNDDQKSLLWVKKFLYDILKSY</sequence>
<dbReference type="GO" id="GO:0005524">
    <property type="term" value="F:ATP binding"/>
    <property type="evidence" value="ECO:0007669"/>
    <property type="project" value="UniProtKB-KW"/>
</dbReference>
<dbReference type="InterPro" id="IPR004576">
    <property type="entry name" value="Mfd"/>
</dbReference>
<dbReference type="OrthoDB" id="9804325at2"/>
<evidence type="ECO:0000313" key="12">
    <source>
        <dbReference type="Proteomes" id="UP000294380"/>
    </source>
</evidence>
<dbReference type="InterPro" id="IPR037235">
    <property type="entry name" value="TRCF-like_C_D7"/>
</dbReference>
<evidence type="ECO:0000256" key="4">
    <source>
        <dbReference type="ARBA" id="ARBA00022801"/>
    </source>
</evidence>
<dbReference type="InterPro" id="IPR014001">
    <property type="entry name" value="Helicase_ATP-bd"/>
</dbReference>
<keyword evidence="2" id="KW-0547">Nucleotide-binding</keyword>
<proteinExistence type="predicted"/>
<dbReference type="InterPro" id="IPR036101">
    <property type="entry name" value="CarD-like/TRCF_RID_sf"/>
</dbReference>
<dbReference type="Gene3D" id="3.90.1150.50">
    <property type="entry name" value="Transcription-repair-coupling factor, D7 domain"/>
    <property type="match status" value="1"/>
</dbReference>
<evidence type="ECO:0000256" key="3">
    <source>
        <dbReference type="ARBA" id="ARBA00022763"/>
    </source>
</evidence>
<evidence type="ECO:0000256" key="1">
    <source>
        <dbReference type="ARBA" id="ARBA00022490"/>
    </source>
</evidence>
<dbReference type="PANTHER" id="PTHR47964:SF1">
    <property type="entry name" value="ATP-DEPENDENT DNA HELICASE HOMOLOG RECG, CHLOROPLASTIC"/>
    <property type="match status" value="1"/>
</dbReference>
<dbReference type="EMBL" id="LR217707">
    <property type="protein sequence ID" value="VFP81105.1"/>
    <property type="molecule type" value="Genomic_DNA"/>
</dbReference>
<dbReference type="Pfam" id="PF02559">
    <property type="entry name" value="CarD_TRCF_RID"/>
    <property type="match status" value="1"/>
</dbReference>
<dbReference type="Proteomes" id="UP000294380">
    <property type="component" value="Chromosome"/>
</dbReference>
<dbReference type="PANTHER" id="PTHR47964">
    <property type="entry name" value="ATP-DEPENDENT DNA HELICASE HOMOLOG RECG, CHLOROPLASTIC"/>
    <property type="match status" value="1"/>
</dbReference>
<dbReference type="GO" id="GO:0003684">
    <property type="term" value="F:damaged DNA binding"/>
    <property type="evidence" value="ECO:0007669"/>
    <property type="project" value="InterPro"/>
</dbReference>
<evidence type="ECO:0000256" key="6">
    <source>
        <dbReference type="ARBA" id="ARBA00022840"/>
    </source>
</evidence>
<dbReference type="EC" id="3.6.4.-" evidence="11"/>
<evidence type="ECO:0000259" key="9">
    <source>
        <dbReference type="PROSITE" id="PS51192"/>
    </source>
</evidence>
<dbReference type="GO" id="GO:0016787">
    <property type="term" value="F:hydrolase activity"/>
    <property type="evidence" value="ECO:0007669"/>
    <property type="project" value="UniProtKB-KW"/>
</dbReference>
<evidence type="ECO:0000256" key="8">
    <source>
        <dbReference type="ARBA" id="ARBA00023204"/>
    </source>
</evidence>
<dbReference type="SMART" id="SM01058">
    <property type="entry name" value="CarD_TRCF"/>
    <property type="match status" value="1"/>
</dbReference>
<keyword evidence="7" id="KW-0238">DNA-binding</keyword>
<keyword evidence="5" id="KW-0347">Helicase</keyword>
<keyword evidence="8" id="KW-0234">DNA repair</keyword>
<dbReference type="GO" id="GO:0006281">
    <property type="term" value="P:DNA repair"/>
    <property type="evidence" value="ECO:0007669"/>
    <property type="project" value="UniProtKB-KW"/>
</dbReference>
<dbReference type="SMART" id="SM00982">
    <property type="entry name" value="TRCF"/>
    <property type="match status" value="1"/>
</dbReference>
<dbReference type="InterPro" id="IPR027417">
    <property type="entry name" value="P-loop_NTPase"/>
</dbReference>
<organism evidence="11 12">
    <name type="scientific">Buchnera aphidicola</name>
    <name type="common">Cinara kochiana kochiana</name>
    <dbReference type="NCBI Taxonomy" id="2518976"/>
    <lineage>
        <taxon>Bacteria</taxon>
        <taxon>Pseudomonadati</taxon>
        <taxon>Pseudomonadota</taxon>
        <taxon>Gammaproteobacteria</taxon>
        <taxon>Enterobacterales</taxon>
        <taxon>Erwiniaceae</taxon>
        <taxon>Buchnera</taxon>
    </lineage>
</organism>
<keyword evidence="1" id="KW-0963">Cytoplasm</keyword>
<evidence type="ECO:0000256" key="2">
    <source>
        <dbReference type="ARBA" id="ARBA00022741"/>
    </source>
</evidence>
<dbReference type="PROSITE" id="PS51192">
    <property type="entry name" value="HELICASE_ATP_BIND_1"/>
    <property type="match status" value="1"/>
</dbReference>
<dbReference type="RefSeq" id="WP_154028557.1">
    <property type="nucleotide sequence ID" value="NZ_LR217707.1"/>
</dbReference>
<dbReference type="NCBIfam" id="TIGR00580">
    <property type="entry name" value="mfd"/>
    <property type="match status" value="1"/>
</dbReference>
<dbReference type="PROSITE" id="PS51194">
    <property type="entry name" value="HELICASE_CTER"/>
    <property type="match status" value="1"/>
</dbReference>
<gene>
    <name evidence="11" type="primary">mfd</name>
    <name evidence="11" type="ORF">BUCIKOCA2762_191</name>
</gene>
<feature type="domain" description="Helicase C-terminal" evidence="10">
    <location>
        <begin position="344"/>
        <end position="498"/>
    </location>
</feature>
<evidence type="ECO:0000313" key="11">
    <source>
        <dbReference type="EMBL" id="VFP81105.1"/>
    </source>
</evidence>
<evidence type="ECO:0000256" key="5">
    <source>
        <dbReference type="ARBA" id="ARBA00022806"/>
    </source>
</evidence>
<dbReference type="SMART" id="SM00487">
    <property type="entry name" value="DEXDc"/>
    <property type="match status" value="1"/>
</dbReference>
<dbReference type="Pfam" id="PF03461">
    <property type="entry name" value="TRCF"/>
    <property type="match status" value="1"/>
</dbReference>
<feature type="domain" description="Helicase ATP-binding" evidence="9">
    <location>
        <begin position="162"/>
        <end position="323"/>
    </location>
</feature>
<dbReference type="InterPro" id="IPR011545">
    <property type="entry name" value="DEAD/DEAH_box_helicase_dom"/>
</dbReference>